<dbReference type="WBParaSite" id="nRc.2.0.1.t35464-RA">
    <property type="protein sequence ID" value="nRc.2.0.1.t35464-RA"/>
    <property type="gene ID" value="nRc.2.0.1.g35464"/>
</dbReference>
<dbReference type="InterPro" id="IPR007695">
    <property type="entry name" value="DNA_mismatch_repair_MutS-lik_N"/>
</dbReference>
<dbReference type="GO" id="GO:0030983">
    <property type="term" value="F:mismatched DNA binding"/>
    <property type="evidence" value="ECO:0007669"/>
    <property type="project" value="InterPro"/>
</dbReference>
<evidence type="ECO:0000256" key="7">
    <source>
        <dbReference type="SAM" id="Coils"/>
    </source>
</evidence>
<evidence type="ECO:0000256" key="2">
    <source>
        <dbReference type="ARBA" id="ARBA00022741"/>
    </source>
</evidence>
<keyword evidence="4" id="KW-0067">ATP-binding</keyword>
<dbReference type="SUPFAM" id="SSF52540">
    <property type="entry name" value="P-loop containing nucleoside triphosphate hydrolases"/>
    <property type="match status" value="1"/>
</dbReference>
<dbReference type="GO" id="GO:0032301">
    <property type="term" value="C:MutSalpha complex"/>
    <property type="evidence" value="ECO:0007669"/>
    <property type="project" value="TreeGrafter"/>
</dbReference>
<dbReference type="Pfam" id="PF01624">
    <property type="entry name" value="MutS_I"/>
    <property type="match status" value="1"/>
</dbReference>
<keyword evidence="5 6" id="KW-0238">DNA-binding</keyword>
<dbReference type="InterPro" id="IPR027417">
    <property type="entry name" value="P-loop_NTPase"/>
</dbReference>
<sequence length="945" mass="105866">DANKRRPDDPEYDARTLYIPESFLKSQSPGLKQWWNLKSKHYDTILLFKVGKFYELYHMDAIVAVKELNLSFMRGEYAHCGFPEIAYGRFADQLVERGYKVARVEQTETPEMMEKRRSLGEGAKEKVVSREICRITTMGTKTYSYLDGGGDDCDPKYLIAICQIEKATDCSSYGFCIVDTAVGKVLLSQFDDDSQFSNVHTLLAEYPPAQILFPRGKLSASTLNLLKSCYPTIVKEALTPKTQFLAASSALQILSSTHYFDQSKKEKVETLFDIPALKSMLLESDPLGLTPRKDKELAISSLGAIIWYLKECLIDIDVLSLKNFEEYFPNKNQKVSMFEEHATNKTYFASTMVMDGVTLKNLSIVLNDNNSNDRSGTLLDCLDTCSTASGKRLLRHWLCNPSCSLNLIQRRQYAVKDLLAIDKFVESTAKTLKQTPDLEKMLQKINTLGSKLRSQDHPDTRAVLFQMGEYNKRKVNDLLLALNCLKRYVEVVEEFSAYKNDVESQLLKICLLYEKDGGHFPDIKGILKRFDKSFDLQKAKDDGIIVPLSEGIFEDYDGTCSKVQQCEMALNKFLSKQKIRLSCSTITFFGSGKNRYSLEVPDNVAPKIGSDFELQSQRKGFKRYTCKELDALRHELDEAEKEKNIASKDFMRSVFASFSDHLNLWRKAVECISTLDVLMSLAQYAKSIGTERCCPEIVLPSEDGRGSGKLMLITGPNMGGKSTLMRQIGCIIVLGQMGSFVPSKSCRFSLVDRIFTRIGASDRLAAGQSTFFVELNETSSILKNATCNSLVILDELGRGTATHDGTAIAAAVLKELAENIQCRTLFSTHYHTLCEEYAENSNVSLNHMACVVENDNEDDISDETITFLYKLISGSCPKSHGFHAAKLAGVPMQVVRRAKQASKWLGFGIFSGSAVTVKNSLPNDLNSLSDEELISKIRDLISISG</sequence>
<dbReference type="InterPro" id="IPR007861">
    <property type="entry name" value="DNA_mismatch_repair_MutS_clamp"/>
</dbReference>
<dbReference type="AlphaFoldDB" id="A0A915KC30"/>
<keyword evidence="9" id="KW-1185">Reference proteome</keyword>
<accession>A0A915KC30</accession>
<dbReference type="Pfam" id="PF00488">
    <property type="entry name" value="MutS_V"/>
    <property type="match status" value="1"/>
</dbReference>
<evidence type="ECO:0000313" key="9">
    <source>
        <dbReference type="Proteomes" id="UP000887565"/>
    </source>
</evidence>
<dbReference type="SUPFAM" id="SSF55271">
    <property type="entry name" value="DNA repair protein MutS, domain I"/>
    <property type="match status" value="1"/>
</dbReference>
<comment type="function">
    <text evidence="6">Component of the post-replicative DNA mismatch repair system (MMR).</text>
</comment>
<feature type="coiled-coil region" evidence="7">
    <location>
        <begin position="622"/>
        <end position="649"/>
    </location>
</feature>
<dbReference type="PANTHER" id="PTHR11361">
    <property type="entry name" value="DNA MISMATCH REPAIR PROTEIN MUTS FAMILY MEMBER"/>
    <property type="match status" value="1"/>
</dbReference>
<comment type="similarity">
    <text evidence="1 6">Belongs to the DNA mismatch repair MutS family.</text>
</comment>
<dbReference type="GO" id="GO:0006298">
    <property type="term" value="P:mismatch repair"/>
    <property type="evidence" value="ECO:0007669"/>
    <property type="project" value="InterPro"/>
</dbReference>
<dbReference type="PROSITE" id="PS00486">
    <property type="entry name" value="DNA_MISMATCH_REPAIR_2"/>
    <property type="match status" value="1"/>
</dbReference>
<dbReference type="PIRSF" id="PIRSF037677">
    <property type="entry name" value="DNA_mis_repair_Msh6"/>
    <property type="match status" value="1"/>
</dbReference>
<dbReference type="Gene3D" id="1.10.1420.10">
    <property type="match status" value="2"/>
</dbReference>
<organism evidence="9 10">
    <name type="scientific">Romanomermis culicivorax</name>
    <name type="common">Nematode worm</name>
    <dbReference type="NCBI Taxonomy" id="13658"/>
    <lineage>
        <taxon>Eukaryota</taxon>
        <taxon>Metazoa</taxon>
        <taxon>Ecdysozoa</taxon>
        <taxon>Nematoda</taxon>
        <taxon>Enoplea</taxon>
        <taxon>Dorylaimia</taxon>
        <taxon>Mermithida</taxon>
        <taxon>Mermithoidea</taxon>
        <taxon>Mermithidae</taxon>
        <taxon>Romanomermis</taxon>
    </lineage>
</organism>
<dbReference type="SUPFAM" id="SSF53150">
    <property type="entry name" value="DNA repair protein MutS, domain II"/>
    <property type="match status" value="1"/>
</dbReference>
<evidence type="ECO:0000256" key="1">
    <source>
        <dbReference type="ARBA" id="ARBA00006271"/>
    </source>
</evidence>
<dbReference type="InterPro" id="IPR007696">
    <property type="entry name" value="DNA_mismatch_repair_MutS_core"/>
</dbReference>
<proteinExistence type="inferred from homology"/>
<dbReference type="SUPFAM" id="SSF48334">
    <property type="entry name" value="DNA repair protein MutS, domain III"/>
    <property type="match status" value="1"/>
</dbReference>
<protein>
    <submittedName>
        <fullName evidence="10">DNA mismatch repair proteins mutS family domain-containing protein</fullName>
    </submittedName>
</protein>
<dbReference type="InterPro" id="IPR000432">
    <property type="entry name" value="DNA_mismatch_repair_MutS_C"/>
</dbReference>
<feature type="domain" description="DNA mismatch repair proteins mutS family" evidence="8">
    <location>
        <begin position="789"/>
        <end position="805"/>
    </location>
</feature>
<dbReference type="GO" id="GO:0005524">
    <property type="term" value="F:ATP binding"/>
    <property type="evidence" value="ECO:0007669"/>
    <property type="project" value="UniProtKB-KW"/>
</dbReference>
<dbReference type="PANTHER" id="PTHR11361:SF148">
    <property type="entry name" value="DNA MISMATCH REPAIR PROTEIN MSH6"/>
    <property type="match status" value="1"/>
</dbReference>
<dbReference type="SMART" id="SM00534">
    <property type="entry name" value="MUTSac"/>
    <property type="match status" value="1"/>
</dbReference>
<dbReference type="Pfam" id="PF05192">
    <property type="entry name" value="MutS_III"/>
    <property type="match status" value="1"/>
</dbReference>
<keyword evidence="3 6" id="KW-0227">DNA damage</keyword>
<dbReference type="Pfam" id="PF05190">
    <property type="entry name" value="MutS_IV"/>
    <property type="match status" value="1"/>
</dbReference>
<name>A0A915KC30_ROMCU</name>
<evidence type="ECO:0000256" key="6">
    <source>
        <dbReference type="RuleBase" id="RU003756"/>
    </source>
</evidence>
<keyword evidence="7" id="KW-0175">Coiled coil</keyword>
<evidence type="ECO:0000256" key="3">
    <source>
        <dbReference type="ARBA" id="ARBA00022763"/>
    </source>
</evidence>
<dbReference type="InterPro" id="IPR036187">
    <property type="entry name" value="DNA_mismatch_repair_MutS_sf"/>
</dbReference>
<dbReference type="InterPro" id="IPR007860">
    <property type="entry name" value="DNA_mmatch_repair_MutS_con_dom"/>
</dbReference>
<evidence type="ECO:0000256" key="5">
    <source>
        <dbReference type="ARBA" id="ARBA00023125"/>
    </source>
</evidence>
<keyword evidence="2 6" id="KW-0547">Nucleotide-binding</keyword>
<dbReference type="SMART" id="SM00533">
    <property type="entry name" value="MUTSd"/>
    <property type="match status" value="1"/>
</dbReference>
<evidence type="ECO:0000259" key="8">
    <source>
        <dbReference type="PROSITE" id="PS00486"/>
    </source>
</evidence>
<dbReference type="Proteomes" id="UP000887565">
    <property type="component" value="Unplaced"/>
</dbReference>
<dbReference type="Pfam" id="PF05188">
    <property type="entry name" value="MutS_II"/>
    <property type="match status" value="1"/>
</dbReference>
<dbReference type="InterPro" id="IPR045076">
    <property type="entry name" value="MutS"/>
</dbReference>
<keyword evidence="6" id="KW-0234">DNA repair</keyword>
<dbReference type="Gene3D" id="3.40.1170.10">
    <property type="entry name" value="DNA repair protein MutS, domain I"/>
    <property type="match status" value="1"/>
</dbReference>
<dbReference type="OMA" id="TPMMAQY"/>
<evidence type="ECO:0000256" key="4">
    <source>
        <dbReference type="ARBA" id="ARBA00022840"/>
    </source>
</evidence>
<dbReference type="FunFam" id="1.10.1420.10:FF:000005">
    <property type="entry name" value="DNA mismatch repair protein"/>
    <property type="match status" value="1"/>
</dbReference>
<dbReference type="GO" id="GO:0140664">
    <property type="term" value="F:ATP-dependent DNA damage sensor activity"/>
    <property type="evidence" value="ECO:0007669"/>
    <property type="project" value="InterPro"/>
</dbReference>
<dbReference type="FunFam" id="3.40.1170.10:FF:000002">
    <property type="entry name" value="DNA mismatch repair protein"/>
    <property type="match status" value="1"/>
</dbReference>
<dbReference type="InterPro" id="IPR036678">
    <property type="entry name" value="MutS_con_dom_sf"/>
</dbReference>
<dbReference type="Gene3D" id="3.40.50.300">
    <property type="entry name" value="P-loop containing nucleotide triphosphate hydrolases"/>
    <property type="match status" value="1"/>
</dbReference>
<dbReference type="Gene3D" id="3.30.420.110">
    <property type="entry name" value="MutS, connector domain"/>
    <property type="match status" value="1"/>
</dbReference>
<dbReference type="InterPro" id="IPR016151">
    <property type="entry name" value="DNA_mismatch_repair_MutS_N"/>
</dbReference>
<evidence type="ECO:0000313" key="10">
    <source>
        <dbReference type="WBParaSite" id="nRc.2.0.1.t35464-RA"/>
    </source>
</evidence>
<dbReference type="InterPro" id="IPR017261">
    <property type="entry name" value="DNA_mismatch_repair_MutS/MSH"/>
</dbReference>
<reference evidence="10" key="1">
    <citation type="submission" date="2022-11" db="UniProtKB">
        <authorList>
            <consortium name="WormBaseParasite"/>
        </authorList>
    </citation>
    <scope>IDENTIFICATION</scope>
</reference>